<dbReference type="EMBL" id="JAQQAF010000005">
    <property type="protein sequence ID" value="KAJ8484008.1"/>
    <property type="molecule type" value="Genomic_DNA"/>
</dbReference>
<feature type="coiled-coil region" evidence="3">
    <location>
        <begin position="213"/>
        <end position="254"/>
    </location>
</feature>
<accession>A0AAV8R026</accession>
<evidence type="ECO:0000256" key="2">
    <source>
        <dbReference type="ARBA" id="ARBA00023054"/>
    </source>
</evidence>
<evidence type="ECO:0000256" key="3">
    <source>
        <dbReference type="SAM" id="Coils"/>
    </source>
</evidence>
<evidence type="ECO:0000256" key="4">
    <source>
        <dbReference type="SAM" id="MobiDB-lite"/>
    </source>
</evidence>
<keyword evidence="6" id="KW-1185">Reference proteome</keyword>
<organism evidence="5 6">
    <name type="scientific">Ensete ventricosum</name>
    <name type="common">Abyssinian banana</name>
    <name type="synonym">Musa ensete</name>
    <dbReference type="NCBI Taxonomy" id="4639"/>
    <lineage>
        <taxon>Eukaryota</taxon>
        <taxon>Viridiplantae</taxon>
        <taxon>Streptophyta</taxon>
        <taxon>Embryophyta</taxon>
        <taxon>Tracheophyta</taxon>
        <taxon>Spermatophyta</taxon>
        <taxon>Magnoliopsida</taxon>
        <taxon>Liliopsida</taxon>
        <taxon>Zingiberales</taxon>
        <taxon>Musaceae</taxon>
        <taxon>Ensete</taxon>
    </lineage>
</organism>
<comment type="similarity">
    <text evidence="1">Belongs to the ICR family.</text>
</comment>
<feature type="compositionally biased region" description="Basic and acidic residues" evidence="4">
    <location>
        <begin position="312"/>
        <end position="338"/>
    </location>
</feature>
<protein>
    <submittedName>
        <fullName evidence="5">Uncharacterized protein</fullName>
    </submittedName>
</protein>
<dbReference type="PANTHER" id="PTHR34224">
    <property type="entry name" value="INTERACTOR OF CONSTITUTIVE ACTIVE ROPS 2, CHLOROPLASTIC-RELATED"/>
    <property type="match status" value="1"/>
</dbReference>
<feature type="compositionally biased region" description="Basic and acidic residues" evidence="4">
    <location>
        <begin position="188"/>
        <end position="198"/>
    </location>
</feature>
<gene>
    <name evidence="5" type="ORF">OPV22_016493</name>
</gene>
<dbReference type="AlphaFoldDB" id="A0AAV8R026"/>
<proteinExistence type="inferred from homology"/>
<dbReference type="Proteomes" id="UP001222027">
    <property type="component" value="Unassembled WGS sequence"/>
</dbReference>
<feature type="compositionally biased region" description="Basic and acidic residues" evidence="4">
    <location>
        <begin position="260"/>
        <end position="270"/>
    </location>
</feature>
<feature type="region of interest" description="Disordered" evidence="4">
    <location>
        <begin position="256"/>
        <end position="347"/>
    </location>
</feature>
<evidence type="ECO:0000313" key="5">
    <source>
        <dbReference type="EMBL" id="KAJ8484008.1"/>
    </source>
</evidence>
<feature type="coiled-coil region" evidence="3">
    <location>
        <begin position="367"/>
        <end position="451"/>
    </location>
</feature>
<name>A0AAV8R026_ENSVE</name>
<feature type="region of interest" description="Disordered" evidence="4">
    <location>
        <begin position="188"/>
        <end position="209"/>
    </location>
</feature>
<dbReference type="PANTHER" id="PTHR34224:SF2">
    <property type="entry name" value="INTERACTOR OF CONSTITUTIVE ACTIVE ROPS 4"/>
    <property type="match status" value="1"/>
</dbReference>
<evidence type="ECO:0000313" key="6">
    <source>
        <dbReference type="Proteomes" id="UP001222027"/>
    </source>
</evidence>
<evidence type="ECO:0000256" key="1">
    <source>
        <dbReference type="ARBA" id="ARBA00009778"/>
    </source>
</evidence>
<reference evidence="5 6" key="1">
    <citation type="submission" date="2022-12" db="EMBL/GenBank/DDBJ databases">
        <title>Chromosome-scale assembly of the Ensete ventricosum genome.</title>
        <authorList>
            <person name="Dussert Y."/>
            <person name="Stocks J."/>
            <person name="Wendawek A."/>
            <person name="Woldeyes F."/>
            <person name="Nichols R.A."/>
            <person name="Borrell J.S."/>
        </authorList>
    </citation>
    <scope>NUCLEOTIDE SEQUENCE [LARGE SCALE GENOMIC DNA]</scope>
    <source>
        <strain evidence="6">cv. Maze</strain>
        <tissue evidence="5">Seeds</tissue>
    </source>
</reference>
<dbReference type="InterPro" id="IPR029688">
    <property type="entry name" value="ICR"/>
</dbReference>
<sequence length="536" mass="59776">MLLHSVILTSLIDEEHRGYSSHPLTEFTRHGYISSPPINTGLVGYQSRMEAPRSHASIFPVSSCMIELQLWQRECSVLVMNNTSPHGDTTRFGLPAVRGRVEEAAIVATSVSLITQQWLQIKLGPHSIAGSLSRHCWKEEVGVLSSLSFRPMSWSRGSDLHQQQSPRAPLHLKTTVISEANSNHRMVVDRSPKLEDGRSPLSPLHEKRRSIRVADLETKLSKAQEELKKLRDQLGSAEVAKVDAEQALEKAKKQVFTVDRNAELDKRKSPPQESEPAPEPKPQTAPKSEVEDVSSPTASDVSKLVVPMEPLDQIKHEEEAEKEKDEQNMETIMQKDDDNNNGGGVEERNELVDLPESPEEVKLKYMILEKEKEVEFLLEENMSFKRRAEEEAENLAADARAKEEELKAKIGSMEEELKESRARAAHLMEQLAAAEGAKATLEVEMKRLRVQTGQWRKAAEAATGLLAAGDRAAAETGGRRVAERCRSMDGHHGGFDGWDSPLVVGVSEEDGVVGGRRKSAGIWTFGDLWKKRLPRR</sequence>
<comment type="caution">
    <text evidence="5">The sequence shown here is derived from an EMBL/GenBank/DDBJ whole genome shotgun (WGS) entry which is preliminary data.</text>
</comment>
<keyword evidence="2 3" id="KW-0175">Coiled coil</keyword>